<dbReference type="PROSITE" id="PS51257">
    <property type="entry name" value="PROKAR_LIPOPROTEIN"/>
    <property type="match status" value="1"/>
</dbReference>
<evidence type="ECO:0000256" key="4">
    <source>
        <dbReference type="RuleBase" id="RU361235"/>
    </source>
</evidence>
<dbReference type="InterPro" id="IPR019826">
    <property type="entry name" value="Carboxylesterase_B_AS"/>
</dbReference>
<dbReference type="PANTHER" id="PTHR45570">
    <property type="entry name" value="CARBOXYLIC ESTER HYDROLASE"/>
    <property type="match status" value="1"/>
</dbReference>
<evidence type="ECO:0000256" key="3">
    <source>
        <dbReference type="PIRSR" id="PIRSR600997-1"/>
    </source>
</evidence>
<evidence type="ECO:0000259" key="6">
    <source>
        <dbReference type="Pfam" id="PF00135"/>
    </source>
</evidence>
<evidence type="ECO:0000256" key="2">
    <source>
        <dbReference type="ARBA" id="ARBA00022801"/>
    </source>
</evidence>
<comment type="similarity">
    <text evidence="1 4">Belongs to the type-B carboxylesterase/lipase family.</text>
</comment>
<dbReference type="Pfam" id="PF00135">
    <property type="entry name" value="COesterase"/>
    <property type="match status" value="1"/>
</dbReference>
<dbReference type="EC" id="3.1.1.-" evidence="4"/>
<gene>
    <name evidence="7" type="ORF">V1264_006786</name>
</gene>
<organism evidence="7 8">
    <name type="scientific">Littorina saxatilis</name>
    <dbReference type="NCBI Taxonomy" id="31220"/>
    <lineage>
        <taxon>Eukaryota</taxon>
        <taxon>Metazoa</taxon>
        <taxon>Spiralia</taxon>
        <taxon>Lophotrochozoa</taxon>
        <taxon>Mollusca</taxon>
        <taxon>Gastropoda</taxon>
        <taxon>Caenogastropoda</taxon>
        <taxon>Littorinimorpha</taxon>
        <taxon>Littorinoidea</taxon>
        <taxon>Littorinidae</taxon>
        <taxon>Littorina</taxon>
    </lineage>
</organism>
<feature type="chain" id="PRO_5042673095" description="Carboxylic ester hydrolase" evidence="4">
    <location>
        <begin position="23"/>
        <end position="622"/>
    </location>
</feature>
<dbReference type="PROSITE" id="PS00941">
    <property type="entry name" value="CARBOXYLESTERASE_B_2"/>
    <property type="match status" value="1"/>
</dbReference>
<dbReference type="InterPro" id="IPR029058">
    <property type="entry name" value="AB_hydrolase_fold"/>
</dbReference>
<comment type="caution">
    <text evidence="7">The sequence shown here is derived from an EMBL/GenBank/DDBJ whole genome shotgun (WGS) entry which is preliminary data.</text>
</comment>
<accession>A0AAN9AYE2</accession>
<feature type="signal peptide" evidence="4">
    <location>
        <begin position="1"/>
        <end position="22"/>
    </location>
</feature>
<protein>
    <recommendedName>
        <fullName evidence="4">Carboxylic ester hydrolase</fullName>
        <ecNumber evidence="4">3.1.1.-</ecNumber>
    </recommendedName>
</protein>
<reference evidence="7 8" key="1">
    <citation type="submission" date="2024-02" db="EMBL/GenBank/DDBJ databases">
        <title>Chromosome-scale genome assembly of the rough periwinkle Littorina saxatilis.</title>
        <authorList>
            <person name="De Jode A."/>
            <person name="Faria R."/>
            <person name="Formenti G."/>
            <person name="Sims Y."/>
            <person name="Smith T.P."/>
            <person name="Tracey A."/>
            <person name="Wood J.M.D."/>
            <person name="Zagrodzka Z.B."/>
            <person name="Johannesson K."/>
            <person name="Butlin R.K."/>
            <person name="Leder E.H."/>
        </authorList>
    </citation>
    <scope>NUCLEOTIDE SEQUENCE [LARGE SCALE GENOMIC DNA]</scope>
    <source>
        <strain evidence="7">Snail1</strain>
        <tissue evidence="7">Muscle</tissue>
    </source>
</reference>
<feature type="active site" description="Charge relay system" evidence="3">
    <location>
        <position position="350"/>
    </location>
</feature>
<dbReference type="InterPro" id="IPR000997">
    <property type="entry name" value="Cholinesterase"/>
</dbReference>
<dbReference type="InterPro" id="IPR002018">
    <property type="entry name" value="CarbesteraseB"/>
</dbReference>
<evidence type="ECO:0000313" key="7">
    <source>
        <dbReference type="EMBL" id="KAK7095367.1"/>
    </source>
</evidence>
<dbReference type="InterPro" id="IPR019819">
    <property type="entry name" value="Carboxylesterase_B_CS"/>
</dbReference>
<dbReference type="PROSITE" id="PS00122">
    <property type="entry name" value="CARBOXYLESTERASE_B_1"/>
    <property type="match status" value="1"/>
</dbReference>
<dbReference type="PRINTS" id="PR00878">
    <property type="entry name" value="CHOLNESTRASE"/>
</dbReference>
<dbReference type="Proteomes" id="UP001374579">
    <property type="component" value="Unassembled WGS sequence"/>
</dbReference>
<dbReference type="SUPFAM" id="SSF53474">
    <property type="entry name" value="alpha/beta-Hydrolases"/>
    <property type="match status" value="1"/>
</dbReference>
<dbReference type="AlphaFoldDB" id="A0AAN9AYE2"/>
<proteinExistence type="inferred from homology"/>
<evidence type="ECO:0000256" key="1">
    <source>
        <dbReference type="ARBA" id="ARBA00005964"/>
    </source>
</evidence>
<dbReference type="Gene3D" id="3.40.50.1820">
    <property type="entry name" value="alpha/beta hydrolase"/>
    <property type="match status" value="1"/>
</dbReference>
<sequence length="622" mass="68601">MLIRTGHTAALLALTVVASCLADHQTVGGGGPEVMTRYGKVRGRYVDNVAVYYGLPFASPPLGQLRWQPPALPKPWGGEAPYNATFTRPSCPQTHCDLFSPPLVCPSQTSEDCLYLDIFTPKDASVNTSIGYPVMVFVHGGNFVRMSGSTPLYDGRKLAGTRGVILVNINYRMGALGFLVTGEAESDAKGNYGVLDQQAALQWVKDNIGDFGGDPSKVTLFGQSAGAQSVLLHYTLPSSSPFFRNAIVESSPIAIPYKRFPEAIVLGSLLAELLGCRPRDMNCLRSRSAMDIARAQYKTMSDVSSLKLLELFEPWGPFVDGDLIKAEPLEVLRIGDFSPKPLIIGTVSEETVVYIYSAWNKSVSALRYEEVLFALYPAHFLHISARYPPSNSTSDERETMVRMSTDLVFACPTRNATRYIRSRGLSHVWLYVWDHAFSFPGWGPVAECEGRVCHGSELVYVFHSEWAGNYTFTHDEQVLSGLIMDFWTNFAKSGNPNFAESGNPNFAESRNPNFAESWKVNSAESGNLNFAESAGNPSFAEPRKPNFEESENPNYVHSGYPSLVDDSSRVVKKGRMDEKVVWPAYDANGNWPNFRFKSPAGGVEVNYKGDNCDFWDTIGYAA</sequence>
<feature type="active site" description="Acyl-ester intermediate" evidence="3">
    <location>
        <position position="224"/>
    </location>
</feature>
<name>A0AAN9AYE2_9CAEN</name>
<keyword evidence="2 4" id="KW-0378">Hydrolase</keyword>
<evidence type="ECO:0000313" key="8">
    <source>
        <dbReference type="Proteomes" id="UP001374579"/>
    </source>
</evidence>
<feature type="domain" description="Carboxylesterase type B" evidence="6">
    <location>
        <begin position="32"/>
        <end position="509"/>
    </location>
</feature>
<dbReference type="EMBL" id="JBAMIC010000018">
    <property type="protein sequence ID" value="KAK7095367.1"/>
    <property type="molecule type" value="Genomic_DNA"/>
</dbReference>
<keyword evidence="4" id="KW-0732">Signal</keyword>
<dbReference type="GO" id="GO:0004104">
    <property type="term" value="F:cholinesterase activity"/>
    <property type="evidence" value="ECO:0007669"/>
    <property type="project" value="InterPro"/>
</dbReference>
<feature type="region of interest" description="Disordered" evidence="5">
    <location>
        <begin position="533"/>
        <end position="553"/>
    </location>
</feature>
<feature type="active site" description="Charge relay system" evidence="3">
    <location>
        <position position="454"/>
    </location>
</feature>
<dbReference type="PANTHER" id="PTHR45570:SF1">
    <property type="entry name" value="CARBOXYLIC ESTER HYDROLASE"/>
    <property type="match status" value="1"/>
</dbReference>
<evidence type="ECO:0000256" key="5">
    <source>
        <dbReference type="SAM" id="MobiDB-lite"/>
    </source>
</evidence>
<keyword evidence="8" id="KW-1185">Reference proteome</keyword>